<keyword evidence="3 7" id="KW-0812">Transmembrane</keyword>
<dbReference type="GO" id="GO:0016020">
    <property type="term" value="C:membrane"/>
    <property type="evidence" value="ECO:0007669"/>
    <property type="project" value="UniProtKB-SubCell"/>
</dbReference>
<comment type="similarity">
    <text evidence="2">Belongs to the CTL (choline transporter-like) family.</text>
</comment>
<evidence type="ECO:0000313" key="8">
    <source>
        <dbReference type="EMBL" id="KAI7751464.1"/>
    </source>
</evidence>
<protein>
    <recommendedName>
        <fullName evidence="10">Choline transporter-like protein 2</fullName>
    </recommendedName>
</protein>
<keyword evidence="9" id="KW-1185">Reference proteome</keyword>
<organism evidence="8 9">
    <name type="scientific">Ambrosia artemisiifolia</name>
    <name type="common">Common ragweed</name>
    <dbReference type="NCBI Taxonomy" id="4212"/>
    <lineage>
        <taxon>Eukaryota</taxon>
        <taxon>Viridiplantae</taxon>
        <taxon>Streptophyta</taxon>
        <taxon>Embryophyta</taxon>
        <taxon>Tracheophyta</taxon>
        <taxon>Spermatophyta</taxon>
        <taxon>Magnoliopsida</taxon>
        <taxon>eudicotyledons</taxon>
        <taxon>Gunneridae</taxon>
        <taxon>Pentapetalae</taxon>
        <taxon>asterids</taxon>
        <taxon>campanulids</taxon>
        <taxon>Asterales</taxon>
        <taxon>Asteraceae</taxon>
        <taxon>Asteroideae</taxon>
        <taxon>Heliantheae alliance</taxon>
        <taxon>Heliantheae</taxon>
        <taxon>Ambrosia</taxon>
    </lineage>
</organism>
<comment type="caution">
    <text evidence="8">The sequence shown here is derived from an EMBL/GenBank/DDBJ whole genome shotgun (WGS) entry which is preliminary data.</text>
</comment>
<feature type="transmembrane region" description="Helical" evidence="7">
    <location>
        <begin position="439"/>
        <end position="462"/>
    </location>
</feature>
<dbReference type="PANTHER" id="PTHR12385">
    <property type="entry name" value="CHOLINE TRANSPORTER-LIKE (SLC FAMILY 44)"/>
    <property type="match status" value="1"/>
</dbReference>
<name>A0AAD5GSA3_AMBAR</name>
<dbReference type="Pfam" id="PF04515">
    <property type="entry name" value="Choline_transpo"/>
    <property type="match status" value="2"/>
</dbReference>
<evidence type="ECO:0000313" key="9">
    <source>
        <dbReference type="Proteomes" id="UP001206925"/>
    </source>
</evidence>
<evidence type="ECO:0000256" key="1">
    <source>
        <dbReference type="ARBA" id="ARBA00004141"/>
    </source>
</evidence>
<accession>A0AAD5GSA3</accession>
<evidence type="ECO:0000256" key="2">
    <source>
        <dbReference type="ARBA" id="ARBA00007168"/>
    </source>
</evidence>
<dbReference type="EMBL" id="JAMZMK010005893">
    <property type="protein sequence ID" value="KAI7751464.1"/>
    <property type="molecule type" value="Genomic_DNA"/>
</dbReference>
<dbReference type="PANTHER" id="PTHR12385:SF14">
    <property type="entry name" value="CHOLINE TRANSPORTER-LIKE 2"/>
    <property type="match status" value="1"/>
</dbReference>
<feature type="transmembrane region" description="Helical" evidence="7">
    <location>
        <begin position="267"/>
        <end position="289"/>
    </location>
</feature>
<feature type="transmembrane region" description="Helical" evidence="7">
    <location>
        <begin position="322"/>
        <end position="342"/>
    </location>
</feature>
<dbReference type="GO" id="GO:0022857">
    <property type="term" value="F:transmembrane transporter activity"/>
    <property type="evidence" value="ECO:0007669"/>
    <property type="project" value="InterPro"/>
</dbReference>
<evidence type="ECO:0000256" key="7">
    <source>
        <dbReference type="SAM" id="Phobius"/>
    </source>
</evidence>
<dbReference type="AlphaFoldDB" id="A0AAD5GSA3"/>
<comment type="subcellular location">
    <subcellularLocation>
        <location evidence="1">Membrane</location>
        <topology evidence="1">Multi-pass membrane protein</topology>
    </subcellularLocation>
</comment>
<keyword evidence="5 7" id="KW-0472">Membrane</keyword>
<evidence type="ECO:0008006" key="10">
    <source>
        <dbReference type="Google" id="ProtNLM"/>
    </source>
</evidence>
<evidence type="ECO:0000256" key="3">
    <source>
        <dbReference type="ARBA" id="ARBA00022692"/>
    </source>
</evidence>
<evidence type="ECO:0000256" key="5">
    <source>
        <dbReference type="ARBA" id="ARBA00023136"/>
    </source>
</evidence>
<feature type="transmembrane region" description="Helical" evidence="7">
    <location>
        <begin position="362"/>
        <end position="385"/>
    </location>
</feature>
<reference evidence="8" key="1">
    <citation type="submission" date="2022-06" db="EMBL/GenBank/DDBJ databases">
        <title>Uncovering the hologenomic basis of an extraordinary plant invasion.</title>
        <authorList>
            <person name="Bieker V.C."/>
            <person name="Martin M.D."/>
            <person name="Gilbert T."/>
            <person name="Hodgins K."/>
            <person name="Battlay P."/>
            <person name="Petersen B."/>
            <person name="Wilson J."/>
        </authorList>
    </citation>
    <scope>NUCLEOTIDE SEQUENCE</scope>
    <source>
        <strain evidence="8">AA19_3_7</strain>
        <tissue evidence="8">Leaf</tissue>
    </source>
</reference>
<dbReference type="InterPro" id="IPR007603">
    <property type="entry name" value="Choline_transptr-like"/>
</dbReference>
<evidence type="ECO:0000256" key="6">
    <source>
        <dbReference type="ARBA" id="ARBA00023180"/>
    </source>
</evidence>
<feature type="transmembrane region" description="Helical" evidence="7">
    <location>
        <begin position="239"/>
        <end position="261"/>
    </location>
</feature>
<feature type="transmembrane region" description="Helical" evidence="7">
    <location>
        <begin position="564"/>
        <end position="583"/>
    </location>
</feature>
<feature type="transmembrane region" description="Helical" evidence="7">
    <location>
        <begin position="482"/>
        <end position="504"/>
    </location>
</feature>
<keyword evidence="4 7" id="KW-1133">Transmembrane helix</keyword>
<proteinExistence type="inferred from homology"/>
<keyword evidence="6" id="KW-0325">Glycoprotein</keyword>
<feature type="transmembrane region" description="Helical" evidence="7">
    <location>
        <begin position="743"/>
        <end position="768"/>
    </location>
</feature>
<feature type="transmembrane region" description="Helical" evidence="7">
    <location>
        <begin position="710"/>
        <end position="731"/>
    </location>
</feature>
<feature type="transmembrane region" description="Helical" evidence="7">
    <location>
        <begin position="33"/>
        <end position="54"/>
    </location>
</feature>
<evidence type="ECO:0000256" key="4">
    <source>
        <dbReference type="ARBA" id="ARBA00022989"/>
    </source>
</evidence>
<gene>
    <name evidence="8" type="ORF">M8C21_017682</name>
</gene>
<dbReference type="Proteomes" id="UP001206925">
    <property type="component" value="Unassembled WGS sequence"/>
</dbReference>
<sequence>MRGVIGKYPSSDGNGEVGSANGIIKTNRKCRDIVFLVLFIAFWISMIVNSSFGFNQGNPLRLNFGLDYKGNVCGGKHKDFNLHELELKYYVNPNQVYQSGVKKSGVKLSNARTICLLDCPTPSEDSLKWVCDYPEGDIRISLDDWIDMDYDYFADLTPELRNTSLQLQGPCYPIIFPSVNVYWTCQFIDRPSNVSLTHWKQMNGVTIDDNMVIDKSIHNSINARSSVLKRYVADIGKSWPVLIVCGGLLPLFLSLLWLLMIRHFVAAMPWVTVFFFNGLIISVTMFYYLKAGWIGNDAISPIIGEHDPYYHVSAREQHHIRAAAFLMTCVMIVAVLSSIAIVRRILMATSVAAKVIGEVHALIIFPVVPYLILAVFYMFWLAAALNLFSSGQIARNDCNSNCCAYDLKAKRVSCDDCCGYSIHYTPHITASILFHLFGCYWATQFIIACSSTVIAGSVASYYWARGESSVAAKVIGEVHALIIFPVVPYLILAVFYMFWLAAALNLFSSGQIARNDCNTNCCAYDLKAKRVSCDDCCGYSIHYTPHITASIIFHLFGCYWATQFIIACSSTVIAGSVASYYWARGESSTTIPFLPVVSSMKLLIRYSLGSVAIGSLIVSFVESTRFILEAVRRRLKVADIMPENWFKRMMFYTSRACLKCIELTVKSVNRNAYIMIAITGKGFFRASEMATDLIISNILRIGRVNVIGDVILFLGKLCVSLASALFGFLMLDTHKYKSSHNKITSPLFPVLVCWGLGYVVATLFFAVVEMSIDTIILSYCQDAEEHQGTAHYAPPLLIETFDEQNEVQRIAH</sequence>